<comment type="function">
    <text evidence="9">Phosphorylase is an important allosteric enzyme in carbohydrate metabolism. Enzymes from different sources differ in their regulatory mechanisms and in their natural substrates. However, all known phosphorylases share catalytic and structural properties.</text>
</comment>
<evidence type="ECO:0000313" key="13">
    <source>
        <dbReference type="EMBL" id="NMO21377.1"/>
    </source>
</evidence>
<dbReference type="GO" id="GO:0030170">
    <property type="term" value="F:pyridoxal phosphate binding"/>
    <property type="evidence" value="ECO:0007669"/>
    <property type="project" value="InterPro"/>
</dbReference>
<sequence>MAESMRNPNPATQPRAPQTGTADDSGRTGRDAASMRRSFLDHVRYSRGKNYETSTAHDRFMALSLAVRDRLADRWVKTARTYYEQDVKRAYYLSAEYLLGRALGNNLLNLGMYDAAVESMREVGVDLTNLLEMEPDAGLGNGGLGRLAACFLDSLATLGYPGMGYGIRYEFGIFTQDIVDGYQVERADEWLKFGNPWEIVRPEKAVPVRFFGRVEHHQGPDGRPIARWVGGKTVIGVPYDTPIAGYHNNTVNTLRLWQARASEEFDLLLFNAGDYERSVVEKNDSEVISKVLYPNDAFQAGKELRLKQQYFFVACSIADIVRRYLKNHSDFREFPKKAAIQLNDTHPAIGVAELMRVLVDEKRLSWEEAWGITQAVFGYTNHTLLAEAMEKWPATLFERLLPRHLEIIYEINQRFLRQVQIRYPYDQEKMRRMSLVEEGPEKKIRMAHLAVVGSHSVNGVAALHTDLLRRDVLTDFASMYPERFNNKTNGVTPRRWLAWCNPRLSKLISSRIGEGWATDLDQLRKLEPHAEDPAFRKAFREVKRANKVDLSQHIRDLTGVSLNPDAIFDVQIKRLHEYKRQLLNAVHIVALWMKARRNPSSIVHPRAFIFGAKAAPGYHLAKLTIRLINGIAEVVNSDAGTTGLQVIFAPNYRVSLAERIIPAADVSEQISTAGMEASGTGNMKLMLNGALTLGTLDGANVEIRDAVGDENFFLFGLTADEVIARKRDGYRPRDEYNQHLELREALDIISTGFFSPEDKNLFKPLVDSLLEEDRYLVLADFPSYMAKQEDVVRAYLDADGWAKKCIINVARGGIFSSDRTIKQYAEEIWRIQKTPVEL</sequence>
<feature type="compositionally biased region" description="Polar residues" evidence="12">
    <location>
        <begin position="1"/>
        <end position="22"/>
    </location>
</feature>
<comment type="catalytic activity">
    <reaction evidence="1 11">
        <text>[(1-&gt;4)-alpha-D-glucosyl](n) + phosphate = [(1-&gt;4)-alpha-D-glucosyl](n-1) + alpha-D-glucose 1-phosphate</text>
        <dbReference type="Rhea" id="RHEA:41732"/>
        <dbReference type="Rhea" id="RHEA-COMP:9584"/>
        <dbReference type="Rhea" id="RHEA-COMP:9586"/>
        <dbReference type="ChEBI" id="CHEBI:15444"/>
        <dbReference type="ChEBI" id="CHEBI:43474"/>
        <dbReference type="ChEBI" id="CHEBI:58601"/>
        <dbReference type="EC" id="2.4.1.1"/>
    </reaction>
</comment>
<dbReference type="PANTHER" id="PTHR11468:SF3">
    <property type="entry name" value="GLYCOGEN PHOSPHORYLASE, LIVER FORM"/>
    <property type="match status" value="1"/>
</dbReference>
<dbReference type="PANTHER" id="PTHR11468">
    <property type="entry name" value="GLYCOGEN PHOSPHORYLASE"/>
    <property type="match status" value="1"/>
</dbReference>
<evidence type="ECO:0000256" key="11">
    <source>
        <dbReference type="RuleBase" id="RU000587"/>
    </source>
</evidence>
<dbReference type="InterPro" id="IPR000811">
    <property type="entry name" value="Glyco_trans_35"/>
</dbReference>
<name>A0A848LTR5_9BACT</name>
<dbReference type="Proteomes" id="UP000518300">
    <property type="component" value="Unassembled WGS sequence"/>
</dbReference>
<organism evidence="13 14">
    <name type="scientific">Pyxidicoccus fallax</name>
    <dbReference type="NCBI Taxonomy" id="394095"/>
    <lineage>
        <taxon>Bacteria</taxon>
        <taxon>Pseudomonadati</taxon>
        <taxon>Myxococcota</taxon>
        <taxon>Myxococcia</taxon>
        <taxon>Myxococcales</taxon>
        <taxon>Cystobacterineae</taxon>
        <taxon>Myxococcaceae</taxon>
        <taxon>Pyxidicoccus</taxon>
    </lineage>
</organism>
<dbReference type="SUPFAM" id="SSF53756">
    <property type="entry name" value="UDP-Glycosyltransferase/glycogen phosphorylase"/>
    <property type="match status" value="1"/>
</dbReference>
<dbReference type="AlphaFoldDB" id="A0A848LTR5"/>
<evidence type="ECO:0000313" key="14">
    <source>
        <dbReference type="Proteomes" id="UP000518300"/>
    </source>
</evidence>
<dbReference type="FunFam" id="3.40.50.2000:FF:000002">
    <property type="entry name" value="Alpha-1,4 glucan phosphorylase"/>
    <property type="match status" value="1"/>
</dbReference>
<keyword evidence="8 11" id="KW-0119">Carbohydrate metabolism</keyword>
<dbReference type="CDD" id="cd04300">
    <property type="entry name" value="GT35_Glycogen_Phosphorylase"/>
    <property type="match status" value="1"/>
</dbReference>
<dbReference type="PROSITE" id="PS00102">
    <property type="entry name" value="PHOSPHORYLASE"/>
    <property type="match status" value="1"/>
</dbReference>
<evidence type="ECO:0000256" key="2">
    <source>
        <dbReference type="ARBA" id="ARBA00001933"/>
    </source>
</evidence>
<keyword evidence="4" id="KW-0321">Glycogen metabolism</keyword>
<dbReference type="Pfam" id="PF00343">
    <property type="entry name" value="Phosphorylase"/>
    <property type="match status" value="1"/>
</dbReference>
<feature type="region of interest" description="Disordered" evidence="12">
    <location>
        <begin position="1"/>
        <end position="33"/>
    </location>
</feature>
<keyword evidence="7 10" id="KW-0663">Pyridoxal phosphate</keyword>
<evidence type="ECO:0000256" key="4">
    <source>
        <dbReference type="ARBA" id="ARBA00022600"/>
    </source>
</evidence>
<keyword evidence="6 11" id="KW-0808">Transferase</keyword>
<gene>
    <name evidence="13" type="ORF">HG543_41975</name>
</gene>
<dbReference type="GO" id="GO:0005737">
    <property type="term" value="C:cytoplasm"/>
    <property type="evidence" value="ECO:0007669"/>
    <property type="project" value="TreeGrafter"/>
</dbReference>
<evidence type="ECO:0000256" key="1">
    <source>
        <dbReference type="ARBA" id="ARBA00001275"/>
    </source>
</evidence>
<proteinExistence type="inferred from homology"/>
<feature type="compositionally biased region" description="Basic and acidic residues" evidence="12">
    <location>
        <begin position="24"/>
        <end position="33"/>
    </location>
</feature>
<dbReference type="Gene3D" id="3.40.50.2000">
    <property type="entry name" value="Glycogen Phosphorylase B"/>
    <property type="match status" value="2"/>
</dbReference>
<evidence type="ECO:0000256" key="10">
    <source>
        <dbReference type="PIRSR" id="PIRSR000460-1"/>
    </source>
</evidence>
<dbReference type="FunFam" id="3.40.50.2000:FF:000005">
    <property type="entry name" value="Alpha-1,4 glucan phosphorylase"/>
    <property type="match status" value="1"/>
</dbReference>
<keyword evidence="14" id="KW-1185">Reference proteome</keyword>
<dbReference type="EC" id="2.4.1.1" evidence="11"/>
<keyword evidence="5 11" id="KW-0328">Glycosyltransferase</keyword>
<dbReference type="GO" id="GO:0008184">
    <property type="term" value="F:glycogen phosphorylase activity"/>
    <property type="evidence" value="ECO:0007669"/>
    <property type="project" value="InterPro"/>
</dbReference>
<accession>A0A848LTR5</accession>
<evidence type="ECO:0000256" key="7">
    <source>
        <dbReference type="ARBA" id="ARBA00022898"/>
    </source>
</evidence>
<evidence type="ECO:0000256" key="8">
    <source>
        <dbReference type="ARBA" id="ARBA00023277"/>
    </source>
</evidence>
<comment type="function">
    <text evidence="11">Allosteric enzyme that catalyzes the rate-limiting step in glycogen catabolism, the phosphorolytic cleavage of glycogen to produce glucose-1-phosphate, and plays a central role in maintaining cellular and organismal glucose homeostasis.</text>
</comment>
<comment type="similarity">
    <text evidence="3 11">Belongs to the glycogen phosphorylase family.</text>
</comment>
<protein>
    <recommendedName>
        <fullName evidence="11">Alpha-1,4 glucan phosphorylase</fullName>
        <ecNumber evidence="11">2.4.1.1</ecNumber>
    </recommendedName>
</protein>
<dbReference type="PIRSF" id="PIRSF000460">
    <property type="entry name" value="Pprylas_GlgP"/>
    <property type="match status" value="1"/>
</dbReference>
<dbReference type="InterPro" id="IPR011833">
    <property type="entry name" value="Glycg_phsphrylas"/>
</dbReference>
<comment type="cofactor">
    <cofactor evidence="2 11">
        <name>pyridoxal 5'-phosphate</name>
        <dbReference type="ChEBI" id="CHEBI:597326"/>
    </cofactor>
</comment>
<evidence type="ECO:0000256" key="3">
    <source>
        <dbReference type="ARBA" id="ARBA00006047"/>
    </source>
</evidence>
<evidence type="ECO:0000256" key="6">
    <source>
        <dbReference type="ARBA" id="ARBA00022679"/>
    </source>
</evidence>
<dbReference type="NCBIfam" id="TIGR02093">
    <property type="entry name" value="P_ylase"/>
    <property type="match status" value="1"/>
</dbReference>
<dbReference type="GO" id="GO:0005980">
    <property type="term" value="P:glycogen catabolic process"/>
    <property type="evidence" value="ECO:0007669"/>
    <property type="project" value="TreeGrafter"/>
</dbReference>
<evidence type="ECO:0000256" key="5">
    <source>
        <dbReference type="ARBA" id="ARBA00022676"/>
    </source>
</evidence>
<dbReference type="EMBL" id="JABBJJ010000317">
    <property type="protein sequence ID" value="NMO21377.1"/>
    <property type="molecule type" value="Genomic_DNA"/>
</dbReference>
<comment type="caution">
    <text evidence="13">The sequence shown here is derived from an EMBL/GenBank/DDBJ whole genome shotgun (WGS) entry which is preliminary data.</text>
</comment>
<evidence type="ECO:0000256" key="9">
    <source>
        <dbReference type="ARBA" id="ARBA00025174"/>
    </source>
</evidence>
<evidence type="ECO:0000256" key="12">
    <source>
        <dbReference type="SAM" id="MobiDB-lite"/>
    </source>
</evidence>
<dbReference type="InterPro" id="IPR035090">
    <property type="entry name" value="Pyridoxal_P_attach_site"/>
</dbReference>
<reference evidence="13 14" key="1">
    <citation type="submission" date="2020-04" db="EMBL/GenBank/DDBJ databases">
        <title>Draft genome of Pyxidicoccus fallax type strain.</title>
        <authorList>
            <person name="Whitworth D.E."/>
        </authorList>
    </citation>
    <scope>NUCLEOTIDE SEQUENCE [LARGE SCALE GENOMIC DNA]</scope>
    <source>
        <strain evidence="13 14">DSM 14698</strain>
    </source>
</reference>
<feature type="modified residue" description="N6-(pyridoxal phosphate)lysine" evidence="10">
    <location>
        <position position="684"/>
    </location>
</feature>